<organism evidence="2 3">
    <name type="scientific">Anthropogastromicrobium aceti</name>
    <dbReference type="NCBI Taxonomy" id="2981768"/>
    <lineage>
        <taxon>Bacteria</taxon>
        <taxon>Bacillati</taxon>
        <taxon>Bacillota</taxon>
        <taxon>Clostridia</taxon>
        <taxon>Lachnospirales</taxon>
        <taxon>Lachnospiraceae</taxon>
        <taxon>Anthropogastromicrobium</taxon>
    </lineage>
</organism>
<proteinExistence type="predicted"/>
<keyword evidence="1" id="KW-0732">Signal</keyword>
<name>A0AAE3JDI7_9FIRM</name>
<dbReference type="RefSeq" id="WP_308732441.1">
    <property type="nucleotide sequence ID" value="NZ_JAJEQN010000054.1"/>
</dbReference>
<dbReference type="EMBL" id="JAJEQN010000054">
    <property type="protein sequence ID" value="MCC2222879.1"/>
    <property type="molecule type" value="Genomic_DNA"/>
</dbReference>
<gene>
    <name evidence="2" type="ORF">LKD48_14835</name>
</gene>
<sequence>MKMRKTLATMMSGIIAMSPAGVIFADEAVETPVTYGDMISLSLTQGGETLSADITAVYNESGDSSFSVSVTLPASMMGTEEPVVYGFDDVLRVCGEDVYLNVEEIVNIYSELTADDSMTEMLSMVGITESWLEIPAPTASDDGQLDTILTAITDNLADLETVETDTGVQIAINNDTLLTIAQSIDEAMASVEGTDGESAEEDIEGLEFVSDYILAAAEGFREADPELSEEDSVALVSELVDALFAGVEEEFSMGSDESSDISFVELLSSALEYAAFEGTLSIDSADGVSAVLLDLSATAEGEDAIGVQLGIASITDGEFAEFTSPESFVSLRDVVKNVASLYYTSIASYEEPSEEVSTEIAE</sequence>
<comment type="caution">
    <text evidence="2">The sequence shown here is derived from an EMBL/GenBank/DDBJ whole genome shotgun (WGS) entry which is preliminary data.</text>
</comment>
<evidence type="ECO:0000313" key="2">
    <source>
        <dbReference type="EMBL" id="MCC2222879.1"/>
    </source>
</evidence>
<feature type="chain" id="PRO_5041979216" evidence="1">
    <location>
        <begin position="26"/>
        <end position="362"/>
    </location>
</feature>
<keyword evidence="3" id="KW-1185">Reference proteome</keyword>
<dbReference type="Proteomes" id="UP001198200">
    <property type="component" value="Unassembled WGS sequence"/>
</dbReference>
<evidence type="ECO:0000256" key="1">
    <source>
        <dbReference type="SAM" id="SignalP"/>
    </source>
</evidence>
<accession>A0AAE3JDI7</accession>
<dbReference type="AlphaFoldDB" id="A0AAE3JDI7"/>
<evidence type="ECO:0000313" key="3">
    <source>
        <dbReference type="Proteomes" id="UP001198200"/>
    </source>
</evidence>
<reference evidence="2 3" key="1">
    <citation type="submission" date="2021-10" db="EMBL/GenBank/DDBJ databases">
        <title>Anaerobic single-cell dispensing facilitates the cultivation of human gut bacteria.</title>
        <authorList>
            <person name="Afrizal A."/>
        </authorList>
    </citation>
    <scope>NUCLEOTIDE SEQUENCE [LARGE SCALE GENOMIC DNA]</scope>
    <source>
        <strain evidence="2 3">CLA-AA-H224</strain>
    </source>
</reference>
<protein>
    <submittedName>
        <fullName evidence="2">Uncharacterized protein</fullName>
    </submittedName>
</protein>
<feature type="signal peptide" evidence="1">
    <location>
        <begin position="1"/>
        <end position="25"/>
    </location>
</feature>